<keyword evidence="3" id="KW-1185">Reference proteome</keyword>
<name>A0A5J9VBR1_9POAL</name>
<dbReference type="EMBL" id="RWGY01000011">
    <property type="protein sequence ID" value="TVU33396.1"/>
    <property type="molecule type" value="Genomic_DNA"/>
</dbReference>
<dbReference type="Gramene" id="TVU33396">
    <property type="protein sequence ID" value="TVU33396"/>
    <property type="gene ID" value="EJB05_25211"/>
</dbReference>
<organism evidence="2 3">
    <name type="scientific">Eragrostis curvula</name>
    <name type="common">weeping love grass</name>
    <dbReference type="NCBI Taxonomy" id="38414"/>
    <lineage>
        <taxon>Eukaryota</taxon>
        <taxon>Viridiplantae</taxon>
        <taxon>Streptophyta</taxon>
        <taxon>Embryophyta</taxon>
        <taxon>Tracheophyta</taxon>
        <taxon>Spermatophyta</taxon>
        <taxon>Magnoliopsida</taxon>
        <taxon>Liliopsida</taxon>
        <taxon>Poales</taxon>
        <taxon>Poaceae</taxon>
        <taxon>PACMAD clade</taxon>
        <taxon>Chloridoideae</taxon>
        <taxon>Eragrostideae</taxon>
        <taxon>Eragrostidinae</taxon>
        <taxon>Eragrostis</taxon>
    </lineage>
</organism>
<keyword evidence="1" id="KW-0812">Transmembrane</keyword>
<accession>A0A5J9VBR1</accession>
<gene>
    <name evidence="2" type="ORF">EJB05_25211</name>
</gene>
<evidence type="ECO:0000313" key="3">
    <source>
        <dbReference type="Proteomes" id="UP000324897"/>
    </source>
</evidence>
<keyword evidence="1" id="KW-1133">Transmembrane helix</keyword>
<sequence length="76" mass="8364">MPLNLAVVWYFVFIWIKSAVFSLLLLPGAEEQQALARSASDEMRHLLSEIIVDNGYGSVADVTASRGNAVLPWVTD</sequence>
<feature type="transmembrane region" description="Helical" evidence="1">
    <location>
        <begin position="6"/>
        <end position="26"/>
    </location>
</feature>
<dbReference type="AlphaFoldDB" id="A0A5J9VBR1"/>
<dbReference type="Proteomes" id="UP000324897">
    <property type="component" value="Chromosome 1"/>
</dbReference>
<protein>
    <submittedName>
        <fullName evidence="2">Uncharacterized protein</fullName>
    </submittedName>
</protein>
<comment type="caution">
    <text evidence="2">The sequence shown here is derived from an EMBL/GenBank/DDBJ whole genome shotgun (WGS) entry which is preliminary data.</text>
</comment>
<reference evidence="2 3" key="1">
    <citation type="journal article" date="2019" name="Sci. Rep.">
        <title>A high-quality genome of Eragrostis curvula grass provides insights into Poaceae evolution and supports new strategies to enhance forage quality.</title>
        <authorList>
            <person name="Carballo J."/>
            <person name="Santos B.A.C.M."/>
            <person name="Zappacosta D."/>
            <person name="Garbus I."/>
            <person name="Selva J.P."/>
            <person name="Gallo C.A."/>
            <person name="Diaz A."/>
            <person name="Albertini E."/>
            <person name="Caccamo M."/>
            <person name="Echenique V."/>
        </authorList>
    </citation>
    <scope>NUCLEOTIDE SEQUENCE [LARGE SCALE GENOMIC DNA]</scope>
    <source>
        <strain evidence="3">cv. Victoria</strain>
        <tissue evidence="2">Leaf</tissue>
    </source>
</reference>
<evidence type="ECO:0000313" key="2">
    <source>
        <dbReference type="EMBL" id="TVU33396.1"/>
    </source>
</evidence>
<proteinExistence type="predicted"/>
<keyword evidence="1" id="KW-0472">Membrane</keyword>
<evidence type="ECO:0000256" key="1">
    <source>
        <dbReference type="SAM" id="Phobius"/>
    </source>
</evidence>